<evidence type="ECO:0000313" key="2">
    <source>
        <dbReference type="EMBL" id="GHP07423.1"/>
    </source>
</evidence>
<dbReference type="AlphaFoldDB" id="A0A830HL94"/>
<evidence type="ECO:0000313" key="3">
    <source>
        <dbReference type="Proteomes" id="UP000660262"/>
    </source>
</evidence>
<accession>A0A830HL94</accession>
<protein>
    <submittedName>
        <fullName evidence="2">Uncharacterized protein</fullName>
    </submittedName>
</protein>
<organism evidence="2 3">
    <name type="scientific">Pycnococcus provasolii</name>
    <dbReference type="NCBI Taxonomy" id="41880"/>
    <lineage>
        <taxon>Eukaryota</taxon>
        <taxon>Viridiplantae</taxon>
        <taxon>Chlorophyta</taxon>
        <taxon>Pseudoscourfieldiophyceae</taxon>
        <taxon>Pseudoscourfieldiales</taxon>
        <taxon>Pycnococcaceae</taxon>
        <taxon>Pycnococcus</taxon>
    </lineage>
</organism>
<reference evidence="2" key="1">
    <citation type="submission" date="2020-10" db="EMBL/GenBank/DDBJ databases">
        <title>Unveiling of a novel bifunctional photoreceptor, Dualchrome1, isolated from a cosmopolitan green alga.</title>
        <authorList>
            <person name="Suzuki S."/>
            <person name="Kawachi M."/>
        </authorList>
    </citation>
    <scope>NUCLEOTIDE SEQUENCE</scope>
    <source>
        <strain evidence="2">NIES 2893</strain>
    </source>
</reference>
<comment type="caution">
    <text evidence="2">The sequence shown here is derived from an EMBL/GenBank/DDBJ whole genome shotgun (WGS) entry which is preliminary data.</text>
</comment>
<dbReference type="Proteomes" id="UP000660262">
    <property type="component" value="Unassembled WGS sequence"/>
</dbReference>
<gene>
    <name evidence="2" type="ORF">PPROV_000616500</name>
</gene>
<proteinExistence type="predicted"/>
<evidence type="ECO:0000256" key="1">
    <source>
        <dbReference type="SAM" id="Coils"/>
    </source>
</evidence>
<name>A0A830HL94_9CHLO</name>
<sequence length="193" mass="21044">MEPGPASPQATADSTASVAAELRRGLETLANSSPNLEERKQAAAALKAIEEEEKRADAAKATARSYLTALKPKASLDDSTILCYCSHSAIATWIRPDSLPLRARLAAGCTRWDAIHEYYQKHQLLTKPRIAPDGVGQMTRIRSPHSQRLITVLLLQSTPDETTAGERLRKVMTDAGTVIDISADSIRVRVRKS</sequence>
<dbReference type="EMBL" id="BNJQ01000016">
    <property type="protein sequence ID" value="GHP07423.1"/>
    <property type="molecule type" value="Genomic_DNA"/>
</dbReference>
<keyword evidence="3" id="KW-1185">Reference proteome</keyword>
<keyword evidence="1" id="KW-0175">Coiled coil</keyword>
<feature type="coiled-coil region" evidence="1">
    <location>
        <begin position="35"/>
        <end position="69"/>
    </location>
</feature>